<keyword evidence="1 3" id="KW-0413">Isomerase</keyword>
<evidence type="ECO:0000256" key="2">
    <source>
        <dbReference type="NCBIfam" id="TIGR00021"/>
    </source>
</evidence>
<accession>A0A9Q8X146</accession>
<dbReference type="GO" id="GO:0006014">
    <property type="term" value="P:D-ribose metabolic process"/>
    <property type="evidence" value="ECO:0007669"/>
    <property type="project" value="TreeGrafter"/>
</dbReference>
<evidence type="ECO:0000313" key="3">
    <source>
        <dbReference type="EMBL" id="URQ63244.1"/>
    </source>
</evidence>
<dbReference type="CDD" id="cd01398">
    <property type="entry name" value="RPI_A"/>
    <property type="match status" value="1"/>
</dbReference>
<dbReference type="NCBIfam" id="TIGR00021">
    <property type="entry name" value="rpiA"/>
    <property type="match status" value="1"/>
</dbReference>
<evidence type="ECO:0000313" key="4">
    <source>
        <dbReference type="Proteomes" id="UP001056381"/>
    </source>
</evidence>
<dbReference type="SUPFAM" id="SSF75445">
    <property type="entry name" value="D-ribose-5-phosphate isomerase (RpiA), lid domain"/>
    <property type="match status" value="1"/>
</dbReference>
<dbReference type="GO" id="GO:0009052">
    <property type="term" value="P:pentose-phosphate shunt, non-oxidative branch"/>
    <property type="evidence" value="ECO:0007669"/>
    <property type="project" value="InterPro"/>
</dbReference>
<dbReference type="EMBL" id="CP097966">
    <property type="protein sequence ID" value="URQ63244.1"/>
    <property type="molecule type" value="Genomic_DNA"/>
</dbReference>
<dbReference type="InterPro" id="IPR037171">
    <property type="entry name" value="NagB/RpiA_transferase-like"/>
</dbReference>
<dbReference type="InterPro" id="IPR004788">
    <property type="entry name" value="Ribose5P_isomerase_type_A"/>
</dbReference>
<dbReference type="EC" id="5.3.1.6" evidence="2"/>
<organism evidence="3 4">
    <name type="scientific">SAR86 cluster bacterium</name>
    <dbReference type="NCBI Taxonomy" id="2030880"/>
    <lineage>
        <taxon>Bacteria</taxon>
        <taxon>Pseudomonadati</taxon>
        <taxon>Pseudomonadota</taxon>
        <taxon>Gammaproteobacteria</taxon>
        <taxon>SAR86 cluster</taxon>
    </lineage>
</organism>
<dbReference type="NCBIfam" id="NF001924">
    <property type="entry name" value="PRK00702.1"/>
    <property type="match status" value="1"/>
</dbReference>
<protein>
    <recommendedName>
        <fullName evidence="2">Ribose 5-phosphate isomerase A</fullName>
        <ecNumber evidence="2">5.3.1.6</ecNumber>
    </recommendedName>
</protein>
<dbReference type="Gene3D" id="3.40.50.1360">
    <property type="match status" value="1"/>
</dbReference>
<dbReference type="SUPFAM" id="SSF100950">
    <property type="entry name" value="NagB/RpiA/CoA transferase-like"/>
    <property type="match status" value="1"/>
</dbReference>
<dbReference type="GO" id="GO:0005829">
    <property type="term" value="C:cytosol"/>
    <property type="evidence" value="ECO:0007669"/>
    <property type="project" value="TreeGrafter"/>
</dbReference>
<dbReference type="Pfam" id="PF06026">
    <property type="entry name" value="Rib_5-P_isom_A"/>
    <property type="match status" value="1"/>
</dbReference>
<reference evidence="3" key="1">
    <citation type="submission" date="2022-05" db="EMBL/GenBank/DDBJ databases">
        <title>Single-amplified genomics reveal most streamlined microbe among free-living bacteria.</title>
        <authorList>
            <person name="Roda-Garcia J."/>
            <person name="Haro-Moreno J.M."/>
            <person name="Rodriguez-Valera F."/>
            <person name="Almagro-Moreno S."/>
            <person name="Lopez-Perez M."/>
        </authorList>
    </citation>
    <scope>NUCLEOTIDE SEQUENCE</scope>
    <source>
        <strain evidence="3">TMED112-D2-2</strain>
    </source>
</reference>
<dbReference type="AlphaFoldDB" id="A0A9Q8X146"/>
<gene>
    <name evidence="3" type="primary">rpiA</name>
    <name evidence="3" type="ORF">M9B40_00310</name>
</gene>
<keyword evidence="4" id="KW-1185">Reference proteome</keyword>
<name>A0A9Q8X146_9GAMM</name>
<dbReference type="PANTHER" id="PTHR11934:SF0">
    <property type="entry name" value="RIBOSE-5-PHOSPHATE ISOMERASE"/>
    <property type="match status" value="1"/>
</dbReference>
<dbReference type="PANTHER" id="PTHR11934">
    <property type="entry name" value="RIBOSE-5-PHOSPHATE ISOMERASE"/>
    <property type="match status" value="1"/>
</dbReference>
<evidence type="ECO:0000256" key="1">
    <source>
        <dbReference type="ARBA" id="ARBA00023235"/>
    </source>
</evidence>
<proteinExistence type="predicted"/>
<dbReference type="Proteomes" id="UP001056381">
    <property type="component" value="Chromosome"/>
</dbReference>
<dbReference type="GO" id="GO:0004751">
    <property type="term" value="F:ribose-5-phosphate isomerase activity"/>
    <property type="evidence" value="ECO:0007669"/>
    <property type="project" value="UniProtKB-UniRule"/>
</dbReference>
<dbReference type="Gene3D" id="3.30.70.260">
    <property type="match status" value="1"/>
</dbReference>
<sequence length="220" mass="24375">MNKKFFAAEGAFDEINDSNGKINIGIGTGSTTTIFINEFLPNLKNRINTIFSSSNESTELLENLQFEVSQGVPENFLLDYYVDGADEIDKNYNLIKGGGGAHTKEKILAAASKKFICIADDSKEVEILGRFPLPIEVIPFAEHSVRRNLESMSEKITKRSFFSDSGNIILDMHGMLISDPEKMEAELISITGIVEVGIFAKNKPTSIKIGRDSYYESIDC</sequence>